<dbReference type="InterPro" id="IPR013087">
    <property type="entry name" value="Znf_C2H2_type"/>
</dbReference>
<reference evidence="12 13" key="1">
    <citation type="submission" date="2024-06" db="EMBL/GenBank/DDBJ databases">
        <authorList>
            <person name="Pan Q."/>
            <person name="Wen M."/>
            <person name="Jouanno E."/>
            <person name="Zahm M."/>
            <person name="Klopp C."/>
            <person name="Cabau C."/>
            <person name="Louis A."/>
            <person name="Berthelot C."/>
            <person name="Parey E."/>
            <person name="Roest Crollius H."/>
            <person name="Montfort J."/>
            <person name="Robinson-Rechavi M."/>
            <person name="Bouchez O."/>
            <person name="Lampietro C."/>
            <person name="Lopez Roques C."/>
            <person name="Donnadieu C."/>
            <person name="Postlethwait J."/>
            <person name="Bobe J."/>
            <person name="Verreycken H."/>
            <person name="Guiguen Y."/>
        </authorList>
    </citation>
    <scope>NUCLEOTIDE SEQUENCE [LARGE SCALE GENOMIC DNA]</scope>
    <source>
        <strain evidence="12">Up_M1</strain>
        <tissue evidence="12">Testis</tissue>
    </source>
</reference>
<dbReference type="Pfam" id="PF00096">
    <property type="entry name" value="zf-C2H2"/>
    <property type="match status" value="3"/>
</dbReference>
<dbReference type="GO" id="GO:0005634">
    <property type="term" value="C:nucleus"/>
    <property type="evidence" value="ECO:0007669"/>
    <property type="project" value="UniProtKB-SubCell"/>
</dbReference>
<keyword evidence="5 9" id="KW-0863">Zinc-finger</keyword>
<dbReference type="SMART" id="SM00355">
    <property type="entry name" value="ZnF_C2H2"/>
    <property type="match status" value="3"/>
</dbReference>
<evidence type="ECO:0000256" key="9">
    <source>
        <dbReference type="PROSITE-ProRule" id="PRU00042"/>
    </source>
</evidence>
<evidence type="ECO:0000256" key="6">
    <source>
        <dbReference type="ARBA" id="ARBA00022833"/>
    </source>
</evidence>
<comment type="caution">
    <text evidence="12">The sequence shown here is derived from an EMBL/GenBank/DDBJ whole genome shotgun (WGS) entry which is preliminary data.</text>
</comment>
<feature type="compositionally biased region" description="Basic and acidic residues" evidence="10">
    <location>
        <begin position="37"/>
        <end position="47"/>
    </location>
</feature>
<dbReference type="EMBL" id="JAGEUA010000002">
    <property type="protein sequence ID" value="KAL1004867.1"/>
    <property type="molecule type" value="Genomic_DNA"/>
</dbReference>
<dbReference type="PROSITE" id="PS00028">
    <property type="entry name" value="ZINC_FINGER_C2H2_1"/>
    <property type="match status" value="3"/>
</dbReference>
<evidence type="ECO:0000256" key="8">
    <source>
        <dbReference type="ARBA" id="ARBA00023242"/>
    </source>
</evidence>
<keyword evidence="7" id="KW-0238">DNA-binding</keyword>
<dbReference type="AlphaFoldDB" id="A0ABD0XAQ1"/>
<dbReference type="FunFam" id="3.30.160.60:FF:001119">
    <property type="entry name" value="zinc finger protein 408"/>
    <property type="match status" value="1"/>
</dbReference>
<dbReference type="Gene3D" id="3.30.160.60">
    <property type="entry name" value="Classic Zinc Finger"/>
    <property type="match status" value="4"/>
</dbReference>
<feature type="domain" description="C2H2-type" evidence="11">
    <location>
        <begin position="98"/>
        <end position="125"/>
    </location>
</feature>
<proteinExistence type="inferred from homology"/>
<sequence length="151" mass="17712">MRRQWNLKRMSVRMVDCKKIDMVHRFNDHLLSGRDLSSREAEQHENEDNSISKTKHLKKHQRIHTGERPYGCDQCGMRFGQSGQLVKHQRIHTGEKPYGCDQCGKRFLRSGHLLTHQRIHTGEKPYHCLNCGSSFKTSNELKVHQRIHTGE</sequence>
<dbReference type="FunFam" id="3.30.160.60:FF:001954">
    <property type="entry name" value="Zinc finger protein 787"/>
    <property type="match status" value="1"/>
</dbReference>
<evidence type="ECO:0000313" key="12">
    <source>
        <dbReference type="EMBL" id="KAL1004867.1"/>
    </source>
</evidence>
<evidence type="ECO:0000259" key="11">
    <source>
        <dbReference type="PROSITE" id="PS50157"/>
    </source>
</evidence>
<comment type="subcellular location">
    <subcellularLocation>
        <location evidence="1">Nucleus</location>
    </subcellularLocation>
</comment>
<dbReference type="GO" id="GO:0008270">
    <property type="term" value="F:zinc ion binding"/>
    <property type="evidence" value="ECO:0007669"/>
    <property type="project" value="UniProtKB-KW"/>
</dbReference>
<keyword evidence="13" id="KW-1185">Reference proteome</keyword>
<feature type="compositionally biased region" description="Basic residues" evidence="10">
    <location>
        <begin position="53"/>
        <end position="63"/>
    </location>
</feature>
<keyword evidence="3" id="KW-0479">Metal-binding</keyword>
<evidence type="ECO:0000256" key="10">
    <source>
        <dbReference type="SAM" id="MobiDB-lite"/>
    </source>
</evidence>
<keyword evidence="4" id="KW-0677">Repeat</keyword>
<organism evidence="12 13">
    <name type="scientific">Umbra pygmaea</name>
    <name type="common">Eastern mudminnow</name>
    <dbReference type="NCBI Taxonomy" id="75934"/>
    <lineage>
        <taxon>Eukaryota</taxon>
        <taxon>Metazoa</taxon>
        <taxon>Chordata</taxon>
        <taxon>Craniata</taxon>
        <taxon>Vertebrata</taxon>
        <taxon>Euteleostomi</taxon>
        <taxon>Actinopterygii</taxon>
        <taxon>Neopterygii</taxon>
        <taxon>Teleostei</taxon>
        <taxon>Protacanthopterygii</taxon>
        <taxon>Esociformes</taxon>
        <taxon>Umbridae</taxon>
        <taxon>Umbra</taxon>
    </lineage>
</organism>
<dbReference type="FunFam" id="3.30.160.60:FF:002343">
    <property type="entry name" value="Zinc finger protein 33A"/>
    <property type="match status" value="1"/>
</dbReference>
<dbReference type="InterPro" id="IPR036236">
    <property type="entry name" value="Znf_C2H2_sf"/>
</dbReference>
<feature type="domain" description="C2H2-type" evidence="11">
    <location>
        <begin position="126"/>
        <end position="151"/>
    </location>
</feature>
<evidence type="ECO:0000256" key="4">
    <source>
        <dbReference type="ARBA" id="ARBA00022737"/>
    </source>
</evidence>
<evidence type="ECO:0000256" key="2">
    <source>
        <dbReference type="ARBA" id="ARBA00006991"/>
    </source>
</evidence>
<comment type="similarity">
    <text evidence="2">Belongs to the krueppel C2H2-type zinc-finger protein family.</text>
</comment>
<feature type="region of interest" description="Disordered" evidence="10">
    <location>
        <begin position="37"/>
        <end position="63"/>
    </location>
</feature>
<keyword evidence="6" id="KW-0862">Zinc</keyword>
<dbReference type="SUPFAM" id="SSF57667">
    <property type="entry name" value="beta-beta-alpha zinc fingers"/>
    <property type="match status" value="2"/>
</dbReference>
<name>A0ABD0XAQ1_UMBPY</name>
<feature type="domain" description="C2H2-type" evidence="11">
    <location>
        <begin position="70"/>
        <end position="97"/>
    </location>
</feature>
<evidence type="ECO:0000256" key="7">
    <source>
        <dbReference type="ARBA" id="ARBA00023125"/>
    </source>
</evidence>
<evidence type="ECO:0000256" key="3">
    <source>
        <dbReference type="ARBA" id="ARBA00022723"/>
    </source>
</evidence>
<keyword evidence="8" id="KW-0539">Nucleus</keyword>
<accession>A0ABD0XAQ1</accession>
<dbReference type="PANTHER" id="PTHR14003">
    <property type="entry name" value="TRANSCRIPTIONAL REPRESSOR PROTEIN YY"/>
    <property type="match status" value="1"/>
</dbReference>
<dbReference type="Proteomes" id="UP001557470">
    <property type="component" value="Unassembled WGS sequence"/>
</dbReference>
<evidence type="ECO:0000313" key="13">
    <source>
        <dbReference type="Proteomes" id="UP001557470"/>
    </source>
</evidence>
<dbReference type="PANTHER" id="PTHR14003:SF23">
    <property type="entry name" value="ZINC FINGER PROTEIN 143"/>
    <property type="match status" value="1"/>
</dbReference>
<feature type="non-terminal residue" evidence="12">
    <location>
        <position position="151"/>
    </location>
</feature>
<evidence type="ECO:0000256" key="5">
    <source>
        <dbReference type="ARBA" id="ARBA00022771"/>
    </source>
</evidence>
<feature type="domain" description="C2H2-type" evidence="11">
    <location>
        <begin position="50"/>
        <end position="69"/>
    </location>
</feature>
<evidence type="ECO:0000256" key="1">
    <source>
        <dbReference type="ARBA" id="ARBA00004123"/>
    </source>
</evidence>
<dbReference type="PROSITE" id="PS50157">
    <property type="entry name" value="ZINC_FINGER_C2H2_2"/>
    <property type="match status" value="4"/>
</dbReference>
<protein>
    <recommendedName>
        <fullName evidence="11">C2H2-type domain-containing protein</fullName>
    </recommendedName>
</protein>
<dbReference type="GO" id="GO:0003677">
    <property type="term" value="F:DNA binding"/>
    <property type="evidence" value="ECO:0007669"/>
    <property type="project" value="UniProtKB-KW"/>
</dbReference>
<gene>
    <name evidence="12" type="ORF">UPYG_G00051560</name>
</gene>